<accession>A0A2U8DM28</accession>
<proteinExistence type="predicted"/>
<dbReference type="Pfam" id="PF12730">
    <property type="entry name" value="ABC2_membrane_4"/>
    <property type="match status" value="1"/>
</dbReference>
<dbReference type="OrthoDB" id="1711106at2"/>
<feature type="transmembrane region" description="Helical" evidence="1">
    <location>
        <begin position="174"/>
        <end position="191"/>
    </location>
</feature>
<dbReference type="RefSeq" id="WP_032075744.1">
    <property type="nucleotide sequence ID" value="NZ_CP020953.1"/>
</dbReference>
<feature type="transmembrane region" description="Helical" evidence="1">
    <location>
        <begin position="143"/>
        <end position="167"/>
    </location>
</feature>
<keyword evidence="1" id="KW-0472">Membrane</keyword>
<dbReference type="AlphaFoldDB" id="A0A2U8DM28"/>
<sequence>MAGFKAALINEIEKLYKKKKVLVAVIISLIFIILGQLSIIALRNGFGLRGVSSMDFPILVLSVVANTILPLFTALVTIDSFSGEFSHNTMKISLTRPISRLKFFTAKLTAIILFVLANLVFVMIFSIIAGLLFNSNSFTLKGIIRILLSYTVTLMPMIVLSLIIAFFTNIIKSSVGVFFLSIFVFIVFKALEIIFYRYSGLFFTSMINWYTLWIMDNIPFFKILRQFILMLSYDIILFTGSYYLFDKKDF</sequence>
<feature type="transmembrane region" description="Helical" evidence="1">
    <location>
        <begin position="227"/>
        <end position="245"/>
    </location>
</feature>
<dbReference type="KEGG" id="cdrk:B9W14_01650"/>
<dbReference type="Proteomes" id="UP000244910">
    <property type="component" value="Chromosome"/>
</dbReference>
<name>A0A2U8DM28_9CLOT</name>
<dbReference type="PANTHER" id="PTHR37305">
    <property type="entry name" value="INTEGRAL MEMBRANE PROTEIN-RELATED"/>
    <property type="match status" value="1"/>
</dbReference>
<dbReference type="PANTHER" id="PTHR37305:SF1">
    <property type="entry name" value="MEMBRANE PROTEIN"/>
    <property type="match status" value="1"/>
</dbReference>
<keyword evidence="1" id="KW-0812">Transmembrane</keyword>
<keyword evidence="3" id="KW-1185">Reference proteome</keyword>
<feature type="transmembrane region" description="Helical" evidence="1">
    <location>
        <begin position="21"/>
        <end position="46"/>
    </location>
</feature>
<protein>
    <submittedName>
        <fullName evidence="2">ABC transporter permease</fullName>
    </submittedName>
</protein>
<reference evidence="3" key="1">
    <citation type="submission" date="2017-04" db="EMBL/GenBank/DDBJ databases">
        <authorList>
            <person name="Song Y."/>
            <person name="Cho B.-K."/>
        </authorList>
    </citation>
    <scope>NUCLEOTIDE SEQUENCE [LARGE SCALE GENOMIC DNA]</scope>
    <source>
        <strain evidence="3">SL1</strain>
    </source>
</reference>
<keyword evidence="1" id="KW-1133">Transmembrane helix</keyword>
<feature type="transmembrane region" description="Helical" evidence="1">
    <location>
        <begin position="103"/>
        <end position="131"/>
    </location>
</feature>
<feature type="transmembrane region" description="Helical" evidence="1">
    <location>
        <begin position="58"/>
        <end position="82"/>
    </location>
</feature>
<evidence type="ECO:0000313" key="2">
    <source>
        <dbReference type="EMBL" id="AWI03252.1"/>
    </source>
</evidence>
<evidence type="ECO:0000256" key="1">
    <source>
        <dbReference type="SAM" id="Phobius"/>
    </source>
</evidence>
<organism evidence="2 3">
    <name type="scientific">Clostridium drakei</name>
    <dbReference type="NCBI Taxonomy" id="332101"/>
    <lineage>
        <taxon>Bacteria</taxon>
        <taxon>Bacillati</taxon>
        <taxon>Bacillota</taxon>
        <taxon>Clostridia</taxon>
        <taxon>Eubacteriales</taxon>
        <taxon>Clostridiaceae</taxon>
        <taxon>Clostridium</taxon>
    </lineage>
</organism>
<gene>
    <name evidence="2" type="ORF">B9W14_01650</name>
</gene>
<dbReference type="EMBL" id="CP020953">
    <property type="protein sequence ID" value="AWI03252.1"/>
    <property type="molecule type" value="Genomic_DNA"/>
</dbReference>
<evidence type="ECO:0000313" key="3">
    <source>
        <dbReference type="Proteomes" id="UP000244910"/>
    </source>
</evidence>